<evidence type="ECO:0000313" key="2">
    <source>
        <dbReference type="Proteomes" id="UP000008694"/>
    </source>
</evidence>
<proteinExistence type="predicted"/>
<protein>
    <submittedName>
        <fullName evidence="1">Predicted protein</fullName>
    </submittedName>
</protein>
<dbReference type="HOGENOM" id="CLU_1559227_0_0_1"/>
<keyword evidence="2" id="KW-1185">Reference proteome</keyword>
<dbReference type="Gramene" id="Al_scaffold_0006_2844">
    <property type="protein sequence ID" value="Al_scaffold_0006_2844"/>
    <property type="gene ID" value="Al_scaffold_0006_2844"/>
</dbReference>
<accession>D7M7K0</accession>
<feature type="non-terminal residue" evidence="1">
    <location>
        <position position="1"/>
    </location>
</feature>
<dbReference type="Proteomes" id="UP000008694">
    <property type="component" value="Unassembled WGS sequence"/>
</dbReference>
<sequence>KRIPGLFVINRVFMNGNRLHESSVFSRVWDPGEILCELVQLGWLDHYFGENKKQKLLPRNYEIVILEITIIAKVIGVLSLERLSHGEKVQALAIQDGTLHFSSGLDNHNFSSFMKLLLGWNQTFLITHHGLEIKGLSWFKELYEKDSLPEILLIEVAGCSPEDADKSGLAPK</sequence>
<dbReference type="AlphaFoldDB" id="D7M7K0"/>
<evidence type="ECO:0000313" key="1">
    <source>
        <dbReference type="EMBL" id="EFH50727.1"/>
    </source>
</evidence>
<gene>
    <name evidence="1" type="ORF">ARALYDRAFT_662779</name>
</gene>
<name>D7M7K0_ARALL</name>
<dbReference type="EMBL" id="GL348718">
    <property type="protein sequence ID" value="EFH50727.1"/>
    <property type="molecule type" value="Genomic_DNA"/>
</dbReference>
<organism evidence="2">
    <name type="scientific">Arabidopsis lyrata subsp. lyrata</name>
    <name type="common">Lyre-leaved rock-cress</name>
    <dbReference type="NCBI Taxonomy" id="81972"/>
    <lineage>
        <taxon>Eukaryota</taxon>
        <taxon>Viridiplantae</taxon>
        <taxon>Streptophyta</taxon>
        <taxon>Embryophyta</taxon>
        <taxon>Tracheophyta</taxon>
        <taxon>Spermatophyta</taxon>
        <taxon>Magnoliopsida</taxon>
        <taxon>eudicotyledons</taxon>
        <taxon>Gunneridae</taxon>
        <taxon>Pentapetalae</taxon>
        <taxon>rosids</taxon>
        <taxon>malvids</taxon>
        <taxon>Brassicales</taxon>
        <taxon>Brassicaceae</taxon>
        <taxon>Camelineae</taxon>
        <taxon>Arabidopsis</taxon>
    </lineage>
</organism>
<reference evidence="2" key="1">
    <citation type="journal article" date="2011" name="Nat. Genet.">
        <title>The Arabidopsis lyrata genome sequence and the basis of rapid genome size change.</title>
        <authorList>
            <person name="Hu T.T."/>
            <person name="Pattyn P."/>
            <person name="Bakker E.G."/>
            <person name="Cao J."/>
            <person name="Cheng J.-F."/>
            <person name="Clark R.M."/>
            <person name="Fahlgren N."/>
            <person name="Fawcett J.A."/>
            <person name="Grimwood J."/>
            <person name="Gundlach H."/>
            <person name="Haberer G."/>
            <person name="Hollister J.D."/>
            <person name="Ossowski S."/>
            <person name="Ottilar R.P."/>
            <person name="Salamov A.A."/>
            <person name="Schneeberger K."/>
            <person name="Spannagl M."/>
            <person name="Wang X."/>
            <person name="Yang L."/>
            <person name="Nasrallah M.E."/>
            <person name="Bergelson J."/>
            <person name="Carrington J.C."/>
            <person name="Gaut B.S."/>
            <person name="Schmutz J."/>
            <person name="Mayer K.F.X."/>
            <person name="Van de Peer Y."/>
            <person name="Grigoriev I.V."/>
            <person name="Nordborg M."/>
            <person name="Weigel D."/>
            <person name="Guo Y.-L."/>
        </authorList>
    </citation>
    <scope>NUCLEOTIDE SEQUENCE [LARGE SCALE GENOMIC DNA]</scope>
    <source>
        <strain evidence="2">cv. MN47</strain>
    </source>
</reference>